<dbReference type="Pfam" id="PF14008">
    <property type="entry name" value="Metallophos_C"/>
    <property type="match status" value="1"/>
</dbReference>
<dbReference type="InterPro" id="IPR029052">
    <property type="entry name" value="Metallo-depent_PP-like"/>
</dbReference>
<dbReference type="GO" id="GO:0046872">
    <property type="term" value="F:metal ion binding"/>
    <property type="evidence" value="ECO:0007669"/>
    <property type="project" value="InterPro"/>
</dbReference>
<dbReference type="Gene3D" id="3.60.21.10">
    <property type="match status" value="1"/>
</dbReference>
<dbReference type="AlphaFoldDB" id="A0A074Z6I9"/>
<evidence type="ECO:0000313" key="8">
    <source>
        <dbReference type="Proteomes" id="UP000054324"/>
    </source>
</evidence>
<dbReference type="PANTHER" id="PTHR45867">
    <property type="entry name" value="PURPLE ACID PHOSPHATASE"/>
    <property type="match status" value="1"/>
</dbReference>
<evidence type="ECO:0000256" key="3">
    <source>
        <dbReference type="RuleBase" id="RU361203"/>
    </source>
</evidence>
<dbReference type="OrthoDB" id="45007at2759"/>
<keyword evidence="2" id="KW-0325">Glycoprotein</keyword>
<dbReference type="GO" id="GO:0003993">
    <property type="term" value="F:acid phosphatase activity"/>
    <property type="evidence" value="ECO:0007669"/>
    <property type="project" value="UniProtKB-EC"/>
</dbReference>
<dbReference type="InterPro" id="IPR015914">
    <property type="entry name" value="PAPs_N"/>
</dbReference>
<keyword evidence="3" id="KW-0378">Hydrolase</keyword>
<dbReference type="CDD" id="cd00839">
    <property type="entry name" value="MPP_PAPs"/>
    <property type="match status" value="1"/>
</dbReference>
<comment type="similarity">
    <text evidence="3">Belongs to the metallophosphoesterase superfamily. Purple acid phosphatase family.</text>
</comment>
<dbReference type="InterPro" id="IPR004843">
    <property type="entry name" value="Calcineurin-like_PHP"/>
</dbReference>
<dbReference type="SUPFAM" id="SSF56300">
    <property type="entry name" value="Metallo-dependent phosphatases"/>
    <property type="match status" value="1"/>
</dbReference>
<dbReference type="SUPFAM" id="SSF49363">
    <property type="entry name" value="Purple acid phosphatase, N-terminal domain"/>
    <property type="match status" value="1"/>
</dbReference>
<feature type="domain" description="Calcineurin-like phosphoesterase" evidence="4">
    <location>
        <begin position="139"/>
        <end position="367"/>
    </location>
</feature>
<dbReference type="GeneID" id="20323345"/>
<dbReference type="InterPro" id="IPR025733">
    <property type="entry name" value="PAPs_C"/>
</dbReference>
<evidence type="ECO:0000256" key="2">
    <source>
        <dbReference type="ARBA" id="ARBA00023180"/>
    </source>
</evidence>
<reference evidence="7 8" key="1">
    <citation type="submission" date="2013-11" db="EMBL/GenBank/DDBJ databases">
        <title>Opisthorchis viverrini - life in the bile duct.</title>
        <authorList>
            <person name="Young N.D."/>
            <person name="Nagarajan N."/>
            <person name="Lin S.J."/>
            <person name="Korhonen P.K."/>
            <person name="Jex A.R."/>
            <person name="Hall R.S."/>
            <person name="Safavi-Hemami H."/>
            <person name="Kaewkong W."/>
            <person name="Bertrand D."/>
            <person name="Gao S."/>
            <person name="Seet Q."/>
            <person name="Wongkham S."/>
            <person name="Teh B.T."/>
            <person name="Wongkham C."/>
            <person name="Intapan P.M."/>
            <person name="Maleewong W."/>
            <person name="Yang X."/>
            <person name="Hu M."/>
            <person name="Wang Z."/>
            <person name="Hofmann A."/>
            <person name="Sternberg P.W."/>
            <person name="Tan P."/>
            <person name="Wang J."/>
            <person name="Gasser R.B."/>
        </authorList>
    </citation>
    <scope>NUCLEOTIDE SEQUENCE [LARGE SCALE GENOMIC DNA]</scope>
</reference>
<evidence type="ECO:0000259" key="4">
    <source>
        <dbReference type="Pfam" id="PF00149"/>
    </source>
</evidence>
<dbReference type="Gene3D" id="2.60.40.380">
    <property type="entry name" value="Purple acid phosphatase-like, N-terminal"/>
    <property type="match status" value="1"/>
</dbReference>
<name>A0A074Z6I9_OPIVI</name>
<dbReference type="EMBL" id="KL596879">
    <property type="protein sequence ID" value="KER22796.1"/>
    <property type="molecule type" value="Genomic_DNA"/>
</dbReference>
<dbReference type="EC" id="3.1.3.2" evidence="3"/>
<dbReference type="RefSeq" id="XP_009173441.1">
    <property type="nucleotide sequence ID" value="XM_009175177.1"/>
</dbReference>
<dbReference type="InterPro" id="IPR041792">
    <property type="entry name" value="MPP_PAP"/>
</dbReference>
<keyword evidence="8" id="KW-1185">Reference proteome</keyword>
<gene>
    <name evidence="7" type="ORF">T265_09166</name>
</gene>
<comment type="catalytic activity">
    <reaction evidence="3">
        <text>a phosphate monoester + H2O = an alcohol + phosphate</text>
        <dbReference type="Rhea" id="RHEA:15017"/>
        <dbReference type="ChEBI" id="CHEBI:15377"/>
        <dbReference type="ChEBI" id="CHEBI:30879"/>
        <dbReference type="ChEBI" id="CHEBI:43474"/>
        <dbReference type="ChEBI" id="CHEBI:67140"/>
        <dbReference type="EC" id="3.1.3.2"/>
    </reaction>
</comment>
<dbReference type="KEGG" id="ovi:T265_09166"/>
<feature type="domain" description="Purple acid phosphatase N-terminal" evidence="6">
    <location>
        <begin position="37"/>
        <end position="128"/>
    </location>
</feature>
<dbReference type="Pfam" id="PF00149">
    <property type="entry name" value="Metallophos"/>
    <property type="match status" value="1"/>
</dbReference>
<dbReference type="InterPro" id="IPR008963">
    <property type="entry name" value="Purple_acid_Pase-like_N"/>
</dbReference>
<protein>
    <recommendedName>
        <fullName evidence="3">Purple acid phosphatase</fullName>
        <ecNumber evidence="3">3.1.3.2</ecNumber>
    </recommendedName>
</protein>
<dbReference type="CTD" id="20323345"/>
<evidence type="ECO:0000256" key="1">
    <source>
        <dbReference type="ARBA" id="ARBA00022729"/>
    </source>
</evidence>
<dbReference type="PANTHER" id="PTHR45867:SF3">
    <property type="entry name" value="ACID PHOSPHATASE TYPE 7"/>
    <property type="match status" value="1"/>
</dbReference>
<evidence type="ECO:0000259" key="6">
    <source>
        <dbReference type="Pfam" id="PF16656"/>
    </source>
</evidence>
<organism evidence="7 8">
    <name type="scientific">Opisthorchis viverrini</name>
    <name type="common">Southeast Asian liver fluke</name>
    <dbReference type="NCBI Taxonomy" id="6198"/>
    <lineage>
        <taxon>Eukaryota</taxon>
        <taxon>Metazoa</taxon>
        <taxon>Spiralia</taxon>
        <taxon>Lophotrochozoa</taxon>
        <taxon>Platyhelminthes</taxon>
        <taxon>Trematoda</taxon>
        <taxon>Digenea</taxon>
        <taxon>Opisthorchiida</taxon>
        <taxon>Opisthorchiata</taxon>
        <taxon>Opisthorchiidae</taxon>
        <taxon>Opisthorchis</taxon>
    </lineage>
</organism>
<keyword evidence="1" id="KW-0732">Signal</keyword>
<evidence type="ECO:0000313" key="7">
    <source>
        <dbReference type="EMBL" id="KER22796.1"/>
    </source>
</evidence>
<dbReference type="STRING" id="6198.A0A074Z6I9"/>
<sequence length="495" mass="56981">MFLKPSKRVNVWTARRLIFAFIICWSRYFALANDQKPEQVHLAIGETTSQLTVTWVTQKSTAVSVLEYGVKNVSDQRAYGTASKFVDGGKEKRAFYIHRVRLRNLEPNALYLYRCGDGVMWSDNFQFRVLPDHPFWSPRLAVFGDMGITGNLALPELIHEVHDLDSFDAILHVGDFAYNMDTDSGRYGDIFMRQIEPIASRVPYMTAVGNHELAYNFSHYKSRFSMPGGDGESLFYSFDIGPAHVIAFSSELYYYLYYGWRQVVRQYEWIKKDLEKNSPMEGNIHLRDKEANKPENREARPWIIAMAHRPMYCSNAVDAIHCDTVDNIVRTGYPYLDSKGKSYLLGLEKLFYKNGVDLIIGAHEHSYERFWPVYNRKVCNGSQNNPYVNPHAPVHIVTGSAGSYEGKDPFSPIPHKWSAFRRHDYGFTRLDIYNGTHLRVQQISAELGSAGNILDSFTIISNKHGENLFTCHEEQPHSFQPWIKLRPAVRVQEKC</sequence>
<proteinExistence type="inferred from homology"/>
<dbReference type="Pfam" id="PF16656">
    <property type="entry name" value="Pur_ac_phosph_N"/>
    <property type="match status" value="1"/>
</dbReference>
<evidence type="ECO:0000259" key="5">
    <source>
        <dbReference type="Pfam" id="PF14008"/>
    </source>
</evidence>
<dbReference type="Proteomes" id="UP000054324">
    <property type="component" value="Unassembled WGS sequence"/>
</dbReference>
<feature type="domain" description="Purple acid phosphatase C-terminal" evidence="5">
    <location>
        <begin position="392"/>
        <end position="456"/>
    </location>
</feature>
<accession>A0A074Z6I9</accession>